<dbReference type="GO" id="GO:0008081">
    <property type="term" value="F:phosphoric diester hydrolase activity"/>
    <property type="evidence" value="ECO:0007669"/>
    <property type="project" value="InterPro"/>
</dbReference>
<dbReference type="SUPFAM" id="SSF51695">
    <property type="entry name" value="PLC-like phosphodiesterases"/>
    <property type="match status" value="1"/>
</dbReference>
<dbReference type="Gene3D" id="3.20.20.190">
    <property type="entry name" value="Phosphatidylinositol (PI) phosphodiesterase"/>
    <property type="match status" value="1"/>
</dbReference>
<dbReference type="GO" id="GO:0006629">
    <property type="term" value="P:lipid metabolic process"/>
    <property type="evidence" value="ECO:0007669"/>
    <property type="project" value="InterPro"/>
</dbReference>
<evidence type="ECO:0000313" key="3">
    <source>
        <dbReference type="Proteomes" id="UP000192472"/>
    </source>
</evidence>
<accession>A0A1W2GDI1</accession>
<name>A0A1W2GDI1_REIFA</name>
<dbReference type="STRING" id="692418.SAMN04488029_2161"/>
<dbReference type="Pfam" id="PF03009">
    <property type="entry name" value="GDPD"/>
    <property type="match status" value="1"/>
</dbReference>
<dbReference type="Proteomes" id="UP000192472">
    <property type="component" value="Unassembled WGS sequence"/>
</dbReference>
<dbReference type="InterPro" id="IPR017946">
    <property type="entry name" value="PLC-like_Pdiesterase_TIM-brl"/>
</dbReference>
<dbReference type="EMBL" id="FWYF01000002">
    <property type="protein sequence ID" value="SMD34733.1"/>
    <property type="molecule type" value="Genomic_DNA"/>
</dbReference>
<reference evidence="2 3" key="1">
    <citation type="submission" date="2017-04" db="EMBL/GenBank/DDBJ databases">
        <authorList>
            <person name="Afonso C.L."/>
            <person name="Miller P.J."/>
            <person name="Scott M.A."/>
            <person name="Spackman E."/>
            <person name="Goraichik I."/>
            <person name="Dimitrov K.M."/>
            <person name="Suarez D.L."/>
            <person name="Swayne D.E."/>
        </authorList>
    </citation>
    <scope>NUCLEOTIDE SEQUENCE [LARGE SCALE GENOMIC DNA]</scope>
    <source>
        <strain evidence="2 3">DSM 26133</strain>
    </source>
</reference>
<dbReference type="RefSeq" id="WP_245827059.1">
    <property type="nucleotide sequence ID" value="NZ_FWYF01000002.1"/>
</dbReference>
<protein>
    <submittedName>
        <fullName evidence="2">Glycerophosphoryl diester phosphodiesterase</fullName>
    </submittedName>
</protein>
<dbReference type="PANTHER" id="PTHR46211">
    <property type="entry name" value="GLYCEROPHOSPHORYL DIESTER PHOSPHODIESTERASE"/>
    <property type="match status" value="1"/>
</dbReference>
<proteinExistence type="predicted"/>
<evidence type="ECO:0000313" key="2">
    <source>
        <dbReference type="EMBL" id="SMD34733.1"/>
    </source>
</evidence>
<dbReference type="AlphaFoldDB" id="A0A1W2GDI1"/>
<dbReference type="PANTHER" id="PTHR46211:SF14">
    <property type="entry name" value="GLYCEROPHOSPHODIESTER PHOSPHODIESTERASE"/>
    <property type="match status" value="1"/>
</dbReference>
<gene>
    <name evidence="2" type="ORF">SAMN04488029_2161</name>
</gene>
<dbReference type="InterPro" id="IPR030395">
    <property type="entry name" value="GP_PDE_dom"/>
</dbReference>
<feature type="domain" description="GP-PDE" evidence="1">
    <location>
        <begin position="31"/>
        <end position="300"/>
    </location>
</feature>
<organism evidence="2 3">
    <name type="scientific">Reichenbachiella faecimaris</name>
    <dbReference type="NCBI Taxonomy" id="692418"/>
    <lineage>
        <taxon>Bacteria</taxon>
        <taxon>Pseudomonadati</taxon>
        <taxon>Bacteroidota</taxon>
        <taxon>Cytophagia</taxon>
        <taxon>Cytophagales</taxon>
        <taxon>Reichenbachiellaceae</taxon>
        <taxon>Reichenbachiella</taxon>
    </lineage>
</organism>
<keyword evidence="3" id="KW-1185">Reference proteome</keyword>
<evidence type="ECO:0000259" key="1">
    <source>
        <dbReference type="PROSITE" id="PS51704"/>
    </source>
</evidence>
<dbReference type="PROSITE" id="PS51704">
    <property type="entry name" value="GP_PDE"/>
    <property type="match status" value="1"/>
</dbReference>
<sequence length="302" mass="34830">MKIINTCLTLGLMLALTHCQPKTDTMKYAHLDVQGHRGSRGLLPENTIPAFIKAVELGVTTLELDLAVTKDKELLVSHDPFMSHKFSTTPEGVPIEKHEELAYNIYKMSYEEIKTYDVGSRFQKQFPDQELMKLHKPLLKELIVAVNRHLEEKQLSPVRYNIEIKSEPIGDSIYHPAPAEYSQLVYDFISKEMDTTMLNVQSFDFRILQYFHDHYPDVKLAVLVENALPIEENLANLGFTPEIYSCYYHLLDAEKVAWLQSQGMQVIPWTVNEKEDIQRILDWGVDGIISDYPNRVLEFISN</sequence>